<evidence type="ECO:0000313" key="3">
    <source>
        <dbReference type="Proteomes" id="UP001595859"/>
    </source>
</evidence>
<name>A0ABV9SDL0_9PSEU</name>
<dbReference type="RefSeq" id="WP_378061473.1">
    <property type="nucleotide sequence ID" value="NZ_JBHSIS010000024.1"/>
</dbReference>
<evidence type="ECO:0000256" key="1">
    <source>
        <dbReference type="RuleBase" id="RU362001"/>
    </source>
</evidence>
<dbReference type="SUPFAM" id="SSF140453">
    <property type="entry name" value="EsxAB dimer-like"/>
    <property type="match status" value="1"/>
</dbReference>
<dbReference type="InterPro" id="IPR010310">
    <property type="entry name" value="T7SS_ESAT-6-like"/>
</dbReference>
<proteinExistence type="inferred from homology"/>
<comment type="caution">
    <text evidence="2">The sequence shown here is derived from an EMBL/GenBank/DDBJ whole genome shotgun (WGS) entry which is preliminary data.</text>
</comment>
<gene>
    <name evidence="2" type="ORF">ACFPCV_35350</name>
</gene>
<dbReference type="EMBL" id="JBHSIS010000024">
    <property type="protein sequence ID" value="MFC4858801.1"/>
    <property type="molecule type" value="Genomic_DNA"/>
</dbReference>
<dbReference type="InterPro" id="IPR036689">
    <property type="entry name" value="ESAT-6-like_sf"/>
</dbReference>
<dbReference type="NCBIfam" id="TIGR03930">
    <property type="entry name" value="WXG100_ESAT6"/>
    <property type="match status" value="1"/>
</dbReference>
<comment type="similarity">
    <text evidence="1">Belongs to the WXG100 family.</text>
</comment>
<organism evidence="2 3">
    <name type="scientific">Actinophytocola glycyrrhizae</name>
    <dbReference type="NCBI Taxonomy" id="2044873"/>
    <lineage>
        <taxon>Bacteria</taxon>
        <taxon>Bacillati</taxon>
        <taxon>Actinomycetota</taxon>
        <taxon>Actinomycetes</taxon>
        <taxon>Pseudonocardiales</taxon>
        <taxon>Pseudonocardiaceae</taxon>
    </lineage>
</organism>
<dbReference type="Gene3D" id="1.10.287.1060">
    <property type="entry name" value="ESAT-6-like"/>
    <property type="match status" value="1"/>
</dbReference>
<evidence type="ECO:0000313" key="2">
    <source>
        <dbReference type="EMBL" id="MFC4858801.1"/>
    </source>
</evidence>
<accession>A0ABV9SDL0</accession>
<dbReference type="Pfam" id="PF06013">
    <property type="entry name" value="WXG100"/>
    <property type="match status" value="1"/>
</dbReference>
<protein>
    <recommendedName>
        <fullName evidence="1">ESAT-6-like protein</fullName>
    </recommendedName>
</protein>
<sequence length="109" mass="11574">MPNGDLQWGTPEDLHNAAVAANNSATNIRSAISRIEGQVAAMMATWQGRAPLAFEGKHREWRQQVDALVAELERVGAAANTSGTAYTTSDDDTTSQVNSAVLTGLSFRG</sequence>
<reference evidence="3" key="1">
    <citation type="journal article" date="2019" name="Int. J. Syst. Evol. Microbiol.">
        <title>The Global Catalogue of Microorganisms (GCM) 10K type strain sequencing project: providing services to taxonomists for standard genome sequencing and annotation.</title>
        <authorList>
            <consortium name="The Broad Institute Genomics Platform"/>
            <consortium name="The Broad Institute Genome Sequencing Center for Infectious Disease"/>
            <person name="Wu L."/>
            <person name="Ma J."/>
        </authorList>
    </citation>
    <scope>NUCLEOTIDE SEQUENCE [LARGE SCALE GENOMIC DNA]</scope>
    <source>
        <strain evidence="3">ZS-22-S1</strain>
    </source>
</reference>
<keyword evidence="3" id="KW-1185">Reference proteome</keyword>
<dbReference type="Proteomes" id="UP001595859">
    <property type="component" value="Unassembled WGS sequence"/>
</dbReference>